<sequence length="471" mass="51354">MIGVIVRKELLGLYRDRRVLILAVALLAMWATLYVAALAQQSRLHAERVHIGDTTRAQWEKQGIKHPHRGAHFGIYVFRPDAPLWAFDPGIEPYVGQAIWLEPHRRNMARFNPDADGGPGARFGQIVPAYLLAGLFPLLIMALSFSQATQERERGTLRMLQSMGVSNAALLGGKLIAIMTCVALAFLPIFGLLGIGALWLTESAGLTLRVASLAGVYLLYYLCLATLGLAVGALSAGSRGALFVLVLVWALFVLAAPRVASAVAQARVPLPSSSQFWADIAHDYTQGLPGGESLATQVRAFEAGLLRQYGVASLSEVPIGVNAARRMVRDAHADRVHAHHFDALWARYERQQQLLRWAGLFSPTLALMASSASLSGTSLAHQGHFEEAAEHYRRDVNTALDQWDVAHTRGNVSYETQYGADSLWQSIPEFQYAPPSLGFAVRRAGPDLLSLAAWVMASAGLLALAARRWRP</sequence>
<keyword evidence="3" id="KW-1185">Reference proteome</keyword>
<feature type="transmembrane region" description="Helical" evidence="1">
    <location>
        <begin position="213"/>
        <end position="234"/>
    </location>
</feature>
<dbReference type="GO" id="GO:0005886">
    <property type="term" value="C:plasma membrane"/>
    <property type="evidence" value="ECO:0007669"/>
    <property type="project" value="UniProtKB-SubCell"/>
</dbReference>
<dbReference type="EMBL" id="NEVP01000006">
    <property type="protein sequence ID" value="OZI51984.1"/>
    <property type="molecule type" value="Genomic_DNA"/>
</dbReference>
<dbReference type="InterPro" id="IPR021913">
    <property type="entry name" value="DUF3526"/>
</dbReference>
<comment type="caution">
    <text evidence="2">The sequence shown here is derived from an EMBL/GenBank/DDBJ whole genome shotgun (WGS) entry which is preliminary data.</text>
</comment>
<accession>A0A261TQP2</accession>
<feature type="transmembrane region" description="Helical" evidence="1">
    <location>
        <begin position="20"/>
        <end position="39"/>
    </location>
</feature>
<keyword evidence="1" id="KW-1133">Transmembrane helix</keyword>
<dbReference type="GO" id="GO:0140359">
    <property type="term" value="F:ABC-type transporter activity"/>
    <property type="evidence" value="ECO:0007669"/>
    <property type="project" value="InterPro"/>
</dbReference>
<evidence type="ECO:0000256" key="1">
    <source>
        <dbReference type="SAM" id="Phobius"/>
    </source>
</evidence>
<dbReference type="OrthoDB" id="184009at2"/>
<feature type="transmembrane region" description="Helical" evidence="1">
    <location>
        <begin position="129"/>
        <end position="148"/>
    </location>
</feature>
<organism evidence="2 3">
    <name type="scientific">Bordetella genomosp. 5</name>
    <dbReference type="NCBI Taxonomy" id="1395608"/>
    <lineage>
        <taxon>Bacteria</taxon>
        <taxon>Pseudomonadati</taxon>
        <taxon>Pseudomonadota</taxon>
        <taxon>Betaproteobacteria</taxon>
        <taxon>Burkholderiales</taxon>
        <taxon>Alcaligenaceae</taxon>
        <taxon>Bordetella</taxon>
    </lineage>
</organism>
<dbReference type="PANTHER" id="PTHR43471">
    <property type="entry name" value="ABC TRANSPORTER PERMEASE"/>
    <property type="match status" value="1"/>
</dbReference>
<evidence type="ECO:0008006" key="4">
    <source>
        <dbReference type="Google" id="ProtNLM"/>
    </source>
</evidence>
<name>A0A261TQP2_9BORD</name>
<dbReference type="AlphaFoldDB" id="A0A261TQP2"/>
<dbReference type="Proteomes" id="UP000216913">
    <property type="component" value="Unassembled WGS sequence"/>
</dbReference>
<feature type="transmembrane region" description="Helical" evidence="1">
    <location>
        <begin position="168"/>
        <end position="201"/>
    </location>
</feature>
<dbReference type="Pfam" id="PF12679">
    <property type="entry name" value="ABC2_membrane_2"/>
    <property type="match status" value="1"/>
</dbReference>
<dbReference type="Pfam" id="PF12040">
    <property type="entry name" value="DUF3526"/>
    <property type="match status" value="1"/>
</dbReference>
<gene>
    <name evidence="2" type="ORF">CAL25_10785</name>
</gene>
<keyword evidence="1" id="KW-0472">Membrane</keyword>
<evidence type="ECO:0000313" key="3">
    <source>
        <dbReference type="Proteomes" id="UP000216913"/>
    </source>
</evidence>
<proteinExistence type="predicted"/>
<keyword evidence="1" id="KW-0812">Transmembrane</keyword>
<evidence type="ECO:0000313" key="2">
    <source>
        <dbReference type="EMBL" id="OZI51984.1"/>
    </source>
</evidence>
<feature type="transmembrane region" description="Helical" evidence="1">
    <location>
        <begin position="240"/>
        <end position="260"/>
    </location>
</feature>
<reference evidence="2 3" key="1">
    <citation type="submission" date="2017-05" db="EMBL/GenBank/DDBJ databases">
        <title>Complete and WGS of Bordetella genogroups.</title>
        <authorList>
            <person name="Spilker T."/>
            <person name="LiPuma J."/>
        </authorList>
    </citation>
    <scope>NUCLEOTIDE SEQUENCE [LARGE SCALE GENOMIC DNA]</scope>
    <source>
        <strain evidence="2 3">AU10456</strain>
    </source>
</reference>
<dbReference type="PANTHER" id="PTHR43471:SF1">
    <property type="entry name" value="ABC TRANSPORTER PERMEASE PROTEIN NOSY-RELATED"/>
    <property type="match status" value="1"/>
</dbReference>
<protein>
    <recommendedName>
        <fullName evidence="4">ABC transporter permease</fullName>
    </recommendedName>
</protein>
<dbReference type="RefSeq" id="WP_094799942.1">
    <property type="nucleotide sequence ID" value="NZ_NEVP01000006.1"/>
</dbReference>